<protein>
    <submittedName>
        <fullName evidence="2">Uncharacterized protein</fullName>
    </submittedName>
</protein>
<dbReference type="Proteomes" id="UP000247647">
    <property type="component" value="Unassembled WGS sequence"/>
</dbReference>
<organism evidence="2 3">
    <name type="scientific">Aspergillus neoniger (strain CBS 115656)</name>
    <dbReference type="NCBI Taxonomy" id="1448310"/>
    <lineage>
        <taxon>Eukaryota</taxon>
        <taxon>Fungi</taxon>
        <taxon>Dikarya</taxon>
        <taxon>Ascomycota</taxon>
        <taxon>Pezizomycotina</taxon>
        <taxon>Eurotiomycetes</taxon>
        <taxon>Eurotiomycetidae</taxon>
        <taxon>Eurotiales</taxon>
        <taxon>Aspergillaceae</taxon>
        <taxon>Aspergillus</taxon>
        <taxon>Aspergillus subgen. Circumdati</taxon>
    </lineage>
</organism>
<keyword evidence="1" id="KW-1133">Transmembrane helix</keyword>
<dbReference type="EMBL" id="KZ821446">
    <property type="protein sequence ID" value="PYH39386.1"/>
    <property type="molecule type" value="Genomic_DNA"/>
</dbReference>
<dbReference type="GeneID" id="37132055"/>
<keyword evidence="1" id="KW-0812">Transmembrane</keyword>
<reference evidence="2" key="1">
    <citation type="submission" date="2016-12" db="EMBL/GenBank/DDBJ databases">
        <title>The genomes of Aspergillus section Nigri reveals drivers in fungal speciation.</title>
        <authorList>
            <consortium name="DOE Joint Genome Institute"/>
            <person name="Vesth T.C."/>
            <person name="Nybo J."/>
            <person name="Theobald S."/>
            <person name="Brandl J."/>
            <person name="Frisvad J.C."/>
            <person name="Nielsen K.F."/>
            <person name="Lyhne E.K."/>
            <person name="Kogle M.E."/>
            <person name="Kuo A."/>
            <person name="Riley R."/>
            <person name="Clum A."/>
            <person name="Nolan M."/>
            <person name="Lipzen A."/>
            <person name="Salamov A."/>
            <person name="Henrissat B."/>
            <person name="Wiebenga A."/>
            <person name="De Vries R.P."/>
            <person name="Grigoriev I.V."/>
            <person name="Mortensen U.H."/>
            <person name="Andersen M.R."/>
            <person name="Baker S.E."/>
        </authorList>
    </citation>
    <scope>NUCLEOTIDE SEQUENCE [LARGE SCALE GENOMIC DNA]</scope>
    <source>
        <strain evidence="2">CBS 115656</strain>
    </source>
</reference>
<proteinExistence type="predicted"/>
<accession>A0A318YXL5</accession>
<name>A0A318YXL5_ASPNB</name>
<dbReference type="RefSeq" id="XP_025484864.1">
    <property type="nucleotide sequence ID" value="XM_025629599.1"/>
</dbReference>
<keyword evidence="1" id="KW-0472">Membrane</keyword>
<evidence type="ECO:0000256" key="1">
    <source>
        <dbReference type="SAM" id="Phobius"/>
    </source>
</evidence>
<feature type="transmembrane region" description="Helical" evidence="1">
    <location>
        <begin position="72"/>
        <end position="92"/>
    </location>
</feature>
<evidence type="ECO:0000313" key="3">
    <source>
        <dbReference type="Proteomes" id="UP000247647"/>
    </source>
</evidence>
<gene>
    <name evidence="2" type="ORF">BO87DRAFT_82032</name>
</gene>
<sequence>MRAGLMYLFFLSYRLSPRSGQYRETSWWSWVFRCSLSLNFAPPYIAFRLLFEVRTIWECAGLAFRTEDFALFLCYLFCMVDMVGLCFSHVLLQT</sequence>
<keyword evidence="3" id="KW-1185">Reference proteome</keyword>
<dbReference type="AlphaFoldDB" id="A0A318YXL5"/>
<evidence type="ECO:0000313" key="2">
    <source>
        <dbReference type="EMBL" id="PYH39386.1"/>
    </source>
</evidence>